<dbReference type="Proteomes" id="UP000029628">
    <property type="component" value="Unassembled WGS sequence"/>
</dbReference>
<sequence length="280" mass="33817">MKKEFEFRAITYNEYLDLKNNINNSTDMIIEIEGKKTKKWSDFTQFMGKIFNFPLNCNSRAFASYIEDWFDFENVNIKKVYIFIFNIDKCMRRKGLEKILYVTSTQFEKNYWFYTLFPVEILPRTLVSLDVINTKTCLEEFKVFYVNDKENKSLPYPQNRIIYLSDNKYDSLRRKLSKNSNQLVIDLTDKNTEGSFLQALHPYIGVCESLQSLENKLIHALYNPSTPSNIAFFLKNFSRYDFESNDRIIVYFLIKYCMCYWFYYDDYIKKEITFYVTENW</sequence>
<name>A0A096CM18_9FIRM</name>
<evidence type="ECO:0000313" key="2">
    <source>
        <dbReference type="Proteomes" id="UP000029628"/>
    </source>
</evidence>
<dbReference type="EMBL" id="JRNT01000044">
    <property type="protein sequence ID" value="KGF46339.1"/>
    <property type="molecule type" value="Genomic_DNA"/>
</dbReference>
<protein>
    <submittedName>
        <fullName evidence="1">Uncharacterized protein</fullName>
    </submittedName>
</protein>
<keyword evidence="2" id="KW-1185">Reference proteome</keyword>
<accession>A0A096CM18</accession>
<dbReference type="RefSeq" id="WP_038153333.1">
    <property type="nucleotide sequence ID" value="NZ_JRNT01000044.1"/>
</dbReference>
<comment type="caution">
    <text evidence="1">The sequence shown here is derived from an EMBL/GenBank/DDBJ whole genome shotgun (WGS) entry which is preliminary data.</text>
</comment>
<gene>
    <name evidence="1" type="ORF">HMPREF0872_08810</name>
</gene>
<proteinExistence type="predicted"/>
<evidence type="ECO:0000313" key="1">
    <source>
        <dbReference type="EMBL" id="KGF46339.1"/>
    </source>
</evidence>
<dbReference type="AlphaFoldDB" id="A0A096CM18"/>
<reference evidence="1 2" key="1">
    <citation type="submission" date="2014-07" db="EMBL/GenBank/DDBJ databases">
        <authorList>
            <person name="McCorrison J."/>
            <person name="Sanka R."/>
            <person name="Torralba M."/>
            <person name="Gillis M."/>
            <person name="Haft D.H."/>
            <person name="Methe B."/>
            <person name="Sutton G."/>
            <person name="Nelson K.E."/>
        </authorList>
    </citation>
    <scope>NUCLEOTIDE SEQUENCE [LARGE SCALE GENOMIC DNA]</scope>
    <source>
        <strain evidence="1 2">DNF00314</strain>
    </source>
</reference>
<organism evidence="1 2">
    <name type="scientific">Veillonella montpellierensis DNF00314</name>
    <dbReference type="NCBI Taxonomy" id="1401067"/>
    <lineage>
        <taxon>Bacteria</taxon>
        <taxon>Bacillati</taxon>
        <taxon>Bacillota</taxon>
        <taxon>Negativicutes</taxon>
        <taxon>Veillonellales</taxon>
        <taxon>Veillonellaceae</taxon>
        <taxon>Veillonella</taxon>
    </lineage>
</organism>